<dbReference type="Gene3D" id="3.30.565.10">
    <property type="entry name" value="Histidine kinase-like ATPase, C-terminal domain"/>
    <property type="match status" value="1"/>
</dbReference>
<dbReference type="InterPro" id="IPR003594">
    <property type="entry name" value="HATPase_dom"/>
</dbReference>
<dbReference type="eggNOG" id="COG2172">
    <property type="taxonomic scope" value="Bacteria"/>
</dbReference>
<dbReference type="InterPro" id="IPR036890">
    <property type="entry name" value="HATPase_C_sf"/>
</dbReference>
<keyword evidence="3" id="KW-1185">Reference proteome</keyword>
<gene>
    <name evidence="2" type="ordered locus">BLASA_0115</name>
</gene>
<dbReference type="EMBL" id="FO117623">
    <property type="protein sequence ID" value="CCG01114.1"/>
    <property type="molecule type" value="Genomic_DNA"/>
</dbReference>
<dbReference type="RefSeq" id="WP_014374031.1">
    <property type="nucleotide sequence ID" value="NC_016943.1"/>
</dbReference>
<evidence type="ECO:0000313" key="3">
    <source>
        <dbReference type="Proteomes" id="UP000007517"/>
    </source>
</evidence>
<dbReference type="AlphaFoldDB" id="H6RK91"/>
<dbReference type="KEGG" id="bsd:BLASA_0115"/>
<dbReference type="Proteomes" id="UP000007517">
    <property type="component" value="Chromosome"/>
</dbReference>
<protein>
    <submittedName>
        <fullName evidence="2">Anti-sigma regulatory factor (Ser/Thr protein kinase)</fullName>
    </submittedName>
</protein>
<reference evidence="3" key="2">
    <citation type="submission" date="2012-02" db="EMBL/GenBank/DDBJ databases">
        <title>Complete genome sequence of Blastococcus saxobsidens strain DD2.</title>
        <authorList>
            <person name="Genoscope."/>
        </authorList>
    </citation>
    <scope>NUCLEOTIDE SEQUENCE [LARGE SCALE GENOMIC DNA]</scope>
    <source>
        <strain evidence="3">DD2</strain>
    </source>
</reference>
<name>H6RK91_BLASD</name>
<accession>H6RK91</accession>
<dbReference type="STRING" id="1146883.BLASA_0115"/>
<dbReference type="GO" id="GO:0016301">
    <property type="term" value="F:kinase activity"/>
    <property type="evidence" value="ECO:0007669"/>
    <property type="project" value="UniProtKB-KW"/>
</dbReference>
<proteinExistence type="predicted"/>
<dbReference type="HOGENOM" id="CLU_2697239_0_0_11"/>
<feature type="domain" description="Histidine kinase/HSP90-like ATPase" evidence="1">
    <location>
        <begin position="2"/>
        <end position="69"/>
    </location>
</feature>
<dbReference type="Pfam" id="PF13581">
    <property type="entry name" value="HATPase_c_2"/>
    <property type="match status" value="1"/>
</dbReference>
<reference evidence="2 3" key="1">
    <citation type="journal article" date="2012" name="J. Bacteriol.">
        <title>Genome Sequence of Blastococcus saxobsidens DD2, a Stone-Inhabiting Bacterium.</title>
        <authorList>
            <person name="Chouaia B."/>
            <person name="Crotti E."/>
            <person name="Brusetti L."/>
            <person name="Daffonchio D."/>
            <person name="Essoussi I."/>
            <person name="Nouioui I."/>
            <person name="Sbissi I."/>
            <person name="Ghodhbane-Gtari F."/>
            <person name="Gtari M."/>
            <person name="Vacherie B."/>
            <person name="Barbe V."/>
            <person name="Medigue C."/>
            <person name="Gury J."/>
            <person name="Pujic P."/>
            <person name="Normand P."/>
        </authorList>
    </citation>
    <scope>NUCLEOTIDE SEQUENCE [LARGE SCALE GENOMIC DNA]</scope>
    <source>
        <strain evidence="2 3">DD2</strain>
    </source>
</reference>
<sequence>MSARLWVSGDRLVCTVTDRGHGLDQPFAGFRPAHGPDLSRGGMGLWLARTLWDHVDLLPGEPGFTVRLSTRLR</sequence>
<organism evidence="2 3">
    <name type="scientific">Blastococcus saxobsidens (strain DD2)</name>
    <dbReference type="NCBI Taxonomy" id="1146883"/>
    <lineage>
        <taxon>Bacteria</taxon>
        <taxon>Bacillati</taxon>
        <taxon>Actinomycetota</taxon>
        <taxon>Actinomycetes</taxon>
        <taxon>Geodermatophilales</taxon>
        <taxon>Geodermatophilaceae</taxon>
        <taxon>Blastococcus</taxon>
    </lineage>
</organism>
<keyword evidence="2" id="KW-0808">Transferase</keyword>
<evidence type="ECO:0000259" key="1">
    <source>
        <dbReference type="Pfam" id="PF13581"/>
    </source>
</evidence>
<dbReference type="SUPFAM" id="SSF55874">
    <property type="entry name" value="ATPase domain of HSP90 chaperone/DNA topoisomerase II/histidine kinase"/>
    <property type="match status" value="1"/>
</dbReference>
<keyword evidence="2" id="KW-0418">Kinase</keyword>
<evidence type="ECO:0000313" key="2">
    <source>
        <dbReference type="EMBL" id="CCG01114.1"/>
    </source>
</evidence>